<proteinExistence type="predicted"/>
<sequence>MAAEKDKKQTPDKLLTGEQEELLDLYLHKLDFYMEELKAADAVQVEIETQHLKKILHK</sequence>
<organism evidence="1 2">
    <name type="scientific">Pontibacter chinhatensis</name>
    <dbReference type="NCBI Taxonomy" id="1436961"/>
    <lineage>
        <taxon>Bacteria</taxon>
        <taxon>Pseudomonadati</taxon>
        <taxon>Bacteroidota</taxon>
        <taxon>Cytophagia</taxon>
        <taxon>Cytophagales</taxon>
        <taxon>Hymenobacteraceae</taxon>
        <taxon>Pontibacter</taxon>
    </lineage>
</organism>
<accession>A0A1I2NFL1</accession>
<dbReference type="STRING" id="1436961.SAMN05421739_101644"/>
<protein>
    <submittedName>
        <fullName evidence="1">Uncharacterized protein</fullName>
    </submittedName>
</protein>
<evidence type="ECO:0000313" key="1">
    <source>
        <dbReference type="EMBL" id="SFG00296.1"/>
    </source>
</evidence>
<evidence type="ECO:0000313" key="2">
    <source>
        <dbReference type="Proteomes" id="UP000198724"/>
    </source>
</evidence>
<dbReference type="EMBL" id="FOOT01000001">
    <property type="protein sequence ID" value="SFG00296.1"/>
    <property type="molecule type" value="Genomic_DNA"/>
</dbReference>
<dbReference type="AlphaFoldDB" id="A0A1I2NFL1"/>
<dbReference type="Proteomes" id="UP000198724">
    <property type="component" value="Unassembled WGS sequence"/>
</dbReference>
<dbReference type="RefSeq" id="WP_175490960.1">
    <property type="nucleotide sequence ID" value="NZ_FOOT01000001.1"/>
</dbReference>
<keyword evidence="2" id="KW-1185">Reference proteome</keyword>
<gene>
    <name evidence="1" type="ORF">SAMN05421739_101644</name>
</gene>
<name>A0A1I2NFL1_9BACT</name>
<reference evidence="2" key="1">
    <citation type="submission" date="2016-10" db="EMBL/GenBank/DDBJ databases">
        <authorList>
            <person name="Varghese N."/>
            <person name="Submissions S."/>
        </authorList>
    </citation>
    <scope>NUCLEOTIDE SEQUENCE [LARGE SCALE GENOMIC DNA]</scope>
    <source>
        <strain evidence="2">LP51</strain>
    </source>
</reference>